<organism evidence="8 9">
    <name type="scientific">Rhodoferax lithotrophicus</name>
    <dbReference type="NCBI Taxonomy" id="2798804"/>
    <lineage>
        <taxon>Bacteria</taxon>
        <taxon>Pseudomonadati</taxon>
        <taxon>Pseudomonadota</taxon>
        <taxon>Betaproteobacteria</taxon>
        <taxon>Burkholderiales</taxon>
        <taxon>Comamonadaceae</taxon>
        <taxon>Rhodoferax</taxon>
    </lineage>
</organism>
<dbReference type="CDD" id="cd00009">
    <property type="entry name" value="AAA"/>
    <property type="match status" value="1"/>
</dbReference>
<reference evidence="8 9" key="1">
    <citation type="journal article" date="2021" name="Microbiol. Spectr.">
        <title>A Single Bacterium Capable of Oxidation and Reduction of Iron at Circumneutral pH.</title>
        <authorList>
            <person name="Kato S."/>
            <person name="Ohkuma M."/>
        </authorList>
    </citation>
    <scope>NUCLEOTIDE SEQUENCE [LARGE SCALE GENOMIC DNA]</scope>
    <source>
        <strain evidence="8 9">MIZ03</strain>
    </source>
</reference>
<evidence type="ECO:0000256" key="4">
    <source>
        <dbReference type="ARBA" id="ARBA00023125"/>
    </source>
</evidence>
<gene>
    <name evidence="8" type="ORF">MIZ03_0654</name>
</gene>
<dbReference type="SUPFAM" id="SSF52540">
    <property type="entry name" value="P-loop containing nucleoside triphosphate hydrolases"/>
    <property type="match status" value="1"/>
</dbReference>
<evidence type="ECO:0000313" key="9">
    <source>
        <dbReference type="Proteomes" id="UP000824366"/>
    </source>
</evidence>
<dbReference type="PROSITE" id="PS00676">
    <property type="entry name" value="SIGMA54_INTERACT_2"/>
    <property type="match status" value="1"/>
</dbReference>
<feature type="compositionally biased region" description="Polar residues" evidence="6">
    <location>
        <begin position="1"/>
        <end position="14"/>
    </location>
</feature>
<keyword evidence="4" id="KW-0238">DNA-binding</keyword>
<dbReference type="Proteomes" id="UP000824366">
    <property type="component" value="Chromosome"/>
</dbReference>
<dbReference type="Pfam" id="PF00158">
    <property type="entry name" value="Sigma54_activat"/>
    <property type="match status" value="1"/>
</dbReference>
<dbReference type="Gene3D" id="3.40.50.300">
    <property type="entry name" value="P-loop containing nucleotide triphosphate hydrolases"/>
    <property type="match status" value="1"/>
</dbReference>
<evidence type="ECO:0000256" key="3">
    <source>
        <dbReference type="ARBA" id="ARBA00023015"/>
    </source>
</evidence>
<evidence type="ECO:0000313" key="8">
    <source>
        <dbReference type="EMBL" id="BCO25775.1"/>
    </source>
</evidence>
<dbReference type="InterPro" id="IPR004096">
    <property type="entry name" value="V4R"/>
</dbReference>
<evidence type="ECO:0000256" key="6">
    <source>
        <dbReference type="SAM" id="MobiDB-lite"/>
    </source>
</evidence>
<dbReference type="SMART" id="SM00989">
    <property type="entry name" value="V4R"/>
    <property type="match status" value="1"/>
</dbReference>
<dbReference type="RefSeq" id="WP_223908034.1">
    <property type="nucleotide sequence ID" value="NZ_AP024238.1"/>
</dbReference>
<dbReference type="SMART" id="SM00382">
    <property type="entry name" value="AAA"/>
    <property type="match status" value="1"/>
</dbReference>
<dbReference type="InterPro" id="IPR010523">
    <property type="entry name" value="XylR_N"/>
</dbReference>
<evidence type="ECO:0000256" key="1">
    <source>
        <dbReference type="ARBA" id="ARBA00022741"/>
    </source>
</evidence>
<dbReference type="InterPro" id="IPR027417">
    <property type="entry name" value="P-loop_NTPase"/>
</dbReference>
<dbReference type="EMBL" id="AP024238">
    <property type="protein sequence ID" value="BCO25775.1"/>
    <property type="molecule type" value="Genomic_DNA"/>
</dbReference>
<dbReference type="PROSITE" id="PS50045">
    <property type="entry name" value="SIGMA54_INTERACT_4"/>
    <property type="match status" value="1"/>
</dbReference>
<sequence length="612" mass="67601">MQHSGAGDNTLSTTSKEKNMSEQPRIDLDEPFRLHRSSAQSAYVFPDMGDLVSRLHFSPETGEIWLDDQRMVLLHNESLAALRRELIELLGVEKTRGVLTRMGYLSGARDAEMVRKVRPNSSDFDSFAVGPQLHSLEGFVSVETVKMEVDIVKGHFFGEFLWHNSSEAEAHIAANGLGNTPVCWTLQGYANGYVSSVFGRQVLVREVECKAMGHAACKIIGKALSEWDEPDKDFRYLLAQKFVQSPGGRKSSFGEVLTAEDARHAKINLIGVSSGFNSVCHMIQRVAPTRATVLFLGESGVGKEQFSRTLHNISDRHEKPFVAINCAAIPEQLVESELFGVEKGGFSGASRSREGRFERADGGTLFLDEISSLSLIAQGKLLRALQEGEIERIGDTHVRKVDVRVIAATNVDLREHVAAGHFRADLFYRLNVFPVKIPPLRERKEDILLLAESFFNKYCALHKRKVTGLTEGAIEALMSYDWPGNIRELENIIERGVILAPTDGGIDVSHLFNSGEKIRTDQVNNKQVGLGDPVLGKTTNQIASEEFFSLLRDSLVDGNISMDSLEEMAIDVAMGISNGNVSAAAKILRTTRSRVAYRLSGNKVPHPPEEPT</sequence>
<keyword evidence="5" id="KW-0804">Transcription</keyword>
<dbReference type="InterPro" id="IPR058031">
    <property type="entry name" value="AAA_lid_NorR"/>
</dbReference>
<keyword evidence="2" id="KW-0067">ATP-binding</keyword>
<dbReference type="Pfam" id="PF06505">
    <property type="entry name" value="XylR_N"/>
    <property type="match status" value="1"/>
</dbReference>
<feature type="compositionally biased region" description="Basic and acidic residues" evidence="6">
    <location>
        <begin position="15"/>
        <end position="27"/>
    </location>
</feature>
<dbReference type="Gene3D" id="1.10.8.60">
    <property type="match status" value="1"/>
</dbReference>
<dbReference type="Pfam" id="PF02830">
    <property type="entry name" value="V4R"/>
    <property type="match status" value="1"/>
</dbReference>
<protein>
    <submittedName>
        <fullName evidence="8">Phenol regulator MopR</fullName>
    </submittedName>
</protein>
<proteinExistence type="predicted"/>
<accession>A0ABN6D155</accession>
<evidence type="ECO:0000256" key="2">
    <source>
        <dbReference type="ARBA" id="ARBA00022840"/>
    </source>
</evidence>
<dbReference type="PANTHER" id="PTHR32071">
    <property type="entry name" value="TRANSCRIPTIONAL REGULATORY PROTEIN"/>
    <property type="match status" value="1"/>
</dbReference>
<dbReference type="PROSITE" id="PS00675">
    <property type="entry name" value="SIGMA54_INTERACT_1"/>
    <property type="match status" value="1"/>
</dbReference>
<dbReference type="Pfam" id="PF25601">
    <property type="entry name" value="AAA_lid_14"/>
    <property type="match status" value="1"/>
</dbReference>
<dbReference type="PROSITE" id="PS00688">
    <property type="entry name" value="SIGMA54_INTERACT_3"/>
    <property type="match status" value="1"/>
</dbReference>
<keyword evidence="3" id="KW-0805">Transcription regulation</keyword>
<dbReference type="InterPro" id="IPR002078">
    <property type="entry name" value="Sigma_54_int"/>
</dbReference>
<dbReference type="InterPro" id="IPR025944">
    <property type="entry name" value="Sigma_54_int_dom_CS"/>
</dbReference>
<dbReference type="InterPro" id="IPR024096">
    <property type="entry name" value="NO_sig/Golgi_transp_ligand-bd"/>
</dbReference>
<dbReference type="SUPFAM" id="SSF111126">
    <property type="entry name" value="Ligand-binding domain in the NO signalling and Golgi transport"/>
    <property type="match status" value="1"/>
</dbReference>
<evidence type="ECO:0000256" key="5">
    <source>
        <dbReference type="ARBA" id="ARBA00023163"/>
    </source>
</evidence>
<feature type="region of interest" description="Disordered" evidence="6">
    <location>
        <begin position="1"/>
        <end position="27"/>
    </location>
</feature>
<feature type="domain" description="Sigma-54 factor interaction" evidence="7">
    <location>
        <begin position="269"/>
        <end position="498"/>
    </location>
</feature>
<name>A0ABN6D155_9BURK</name>
<evidence type="ECO:0000259" key="7">
    <source>
        <dbReference type="PROSITE" id="PS50045"/>
    </source>
</evidence>
<dbReference type="InterPro" id="IPR025943">
    <property type="entry name" value="Sigma_54_int_dom_ATP-bd_2"/>
</dbReference>
<dbReference type="InterPro" id="IPR003593">
    <property type="entry name" value="AAA+_ATPase"/>
</dbReference>
<dbReference type="InterPro" id="IPR025662">
    <property type="entry name" value="Sigma_54_int_dom_ATP-bd_1"/>
</dbReference>
<keyword evidence="9" id="KW-1185">Reference proteome</keyword>
<keyword evidence="1" id="KW-0547">Nucleotide-binding</keyword>
<dbReference type="Gene3D" id="3.30.1380.20">
    <property type="entry name" value="Trafficking protein particle complex subunit 3"/>
    <property type="match status" value="1"/>
</dbReference>